<evidence type="ECO:0000313" key="1">
    <source>
        <dbReference type="EMBL" id="CAB3255388.1"/>
    </source>
</evidence>
<evidence type="ECO:0000313" key="2">
    <source>
        <dbReference type="Proteomes" id="UP000494106"/>
    </source>
</evidence>
<comment type="caution">
    <text evidence="1">The sequence shown here is derived from an EMBL/GenBank/DDBJ whole genome shotgun (WGS) entry which is preliminary data.</text>
</comment>
<accession>A0A8S1B934</accession>
<name>A0A8S1B934_ARCPL</name>
<organism evidence="1 2">
    <name type="scientific">Arctia plantaginis</name>
    <name type="common">Wood tiger moth</name>
    <name type="synonym">Phalaena plantaginis</name>
    <dbReference type="NCBI Taxonomy" id="874455"/>
    <lineage>
        <taxon>Eukaryota</taxon>
        <taxon>Metazoa</taxon>
        <taxon>Ecdysozoa</taxon>
        <taxon>Arthropoda</taxon>
        <taxon>Hexapoda</taxon>
        <taxon>Insecta</taxon>
        <taxon>Pterygota</taxon>
        <taxon>Neoptera</taxon>
        <taxon>Endopterygota</taxon>
        <taxon>Lepidoptera</taxon>
        <taxon>Glossata</taxon>
        <taxon>Ditrysia</taxon>
        <taxon>Noctuoidea</taxon>
        <taxon>Erebidae</taxon>
        <taxon>Arctiinae</taxon>
        <taxon>Arctia</taxon>
    </lineage>
</organism>
<dbReference type="EMBL" id="CADEBC010000574">
    <property type="protein sequence ID" value="CAB3255388.1"/>
    <property type="molecule type" value="Genomic_DNA"/>
</dbReference>
<gene>
    <name evidence="1" type="ORF">APLA_LOCUS14897</name>
</gene>
<proteinExistence type="predicted"/>
<sequence length="66" mass="7620">MLPVALLRISNRRIVNTSKKCLTTRLRNIEARASPARDMLPHVALACPGKVCERRKRFNNWHQPLT</sequence>
<dbReference type="Proteomes" id="UP000494106">
    <property type="component" value="Unassembled WGS sequence"/>
</dbReference>
<keyword evidence="2" id="KW-1185">Reference proteome</keyword>
<reference evidence="1 2" key="1">
    <citation type="submission" date="2020-04" db="EMBL/GenBank/DDBJ databases">
        <authorList>
            <person name="Wallbank WR R."/>
            <person name="Pardo Diaz C."/>
            <person name="Kozak K."/>
            <person name="Martin S."/>
            <person name="Jiggins C."/>
            <person name="Moest M."/>
            <person name="Warren A I."/>
            <person name="Byers J.R.P. K."/>
            <person name="Montejo-Kovacevich G."/>
            <person name="Yen C E."/>
        </authorList>
    </citation>
    <scope>NUCLEOTIDE SEQUENCE [LARGE SCALE GENOMIC DNA]</scope>
</reference>
<protein>
    <submittedName>
        <fullName evidence="1">Uncharacterized protein</fullName>
    </submittedName>
</protein>
<dbReference type="AlphaFoldDB" id="A0A8S1B934"/>